<protein>
    <submittedName>
        <fullName evidence="1">Putative serine hydroxymethyltransferase</fullName>
    </submittedName>
</protein>
<gene>
    <name evidence="1" type="primary">glyA</name>
</gene>
<dbReference type="InterPro" id="IPR015422">
    <property type="entry name" value="PyrdxlP-dep_Trfase_small"/>
</dbReference>
<dbReference type="AlphaFoldDB" id="Q83VH3"/>
<organism evidence="1">
    <name type="scientific">Neisseria polysaccharea</name>
    <dbReference type="NCBI Taxonomy" id="489"/>
    <lineage>
        <taxon>Bacteria</taxon>
        <taxon>Pseudomonadati</taxon>
        <taxon>Pseudomonadota</taxon>
        <taxon>Betaproteobacteria</taxon>
        <taxon>Neisseriales</taxon>
        <taxon>Neisseriaceae</taxon>
        <taxon>Neisseria</taxon>
    </lineage>
</organism>
<dbReference type="GO" id="GO:0032259">
    <property type="term" value="P:methylation"/>
    <property type="evidence" value="ECO:0007669"/>
    <property type="project" value="UniProtKB-KW"/>
</dbReference>
<dbReference type="GO" id="GO:0008168">
    <property type="term" value="F:methyltransferase activity"/>
    <property type="evidence" value="ECO:0007669"/>
    <property type="project" value="UniProtKB-KW"/>
</dbReference>
<dbReference type="EMBL" id="AY072808">
    <property type="protein sequence ID" value="AAL67942.1"/>
    <property type="molecule type" value="Genomic_DNA"/>
</dbReference>
<accession>Q83VH3</accession>
<dbReference type="Gene3D" id="3.90.1150.10">
    <property type="entry name" value="Aspartate Aminotransferase, domain 1"/>
    <property type="match status" value="1"/>
</dbReference>
<keyword evidence="1" id="KW-0489">Methyltransferase</keyword>
<reference evidence="1" key="1">
    <citation type="journal article" date="2003" name="Gene">
        <title>Identification of opcA gene in Neisseria polysaccharea: interspecies diversity of Opc protein family.</title>
        <authorList>
            <person name="Zhu P."/>
            <person name="Klutch M.J."/>
            <person name="Derrick J.P."/>
            <person name="Prince S.M."/>
            <person name="Tsang R.S."/>
            <person name="Tsai C.M."/>
        </authorList>
    </citation>
    <scope>NUCLEOTIDE SEQUENCE</scope>
    <source>
        <strain evidence="1">85322</strain>
    </source>
</reference>
<keyword evidence="1" id="KW-0808">Transferase</keyword>
<evidence type="ECO:0000313" key="1">
    <source>
        <dbReference type="EMBL" id="AAL67942.1"/>
    </source>
</evidence>
<sequence length="41" mass="4532">DARVLANLVADVLANPDDEANLENVRTQITELCNKYPVYGN</sequence>
<proteinExistence type="predicted"/>
<feature type="non-terminal residue" evidence="1">
    <location>
        <position position="1"/>
    </location>
</feature>
<name>Q83VH3_NEIPO</name>